<feature type="region of interest" description="Disordered" evidence="1">
    <location>
        <begin position="493"/>
        <end position="518"/>
    </location>
</feature>
<organism evidence="2 3">
    <name type="scientific">Leishmania lindenbergi</name>
    <dbReference type="NCBI Taxonomy" id="651832"/>
    <lineage>
        <taxon>Eukaryota</taxon>
        <taxon>Discoba</taxon>
        <taxon>Euglenozoa</taxon>
        <taxon>Kinetoplastea</taxon>
        <taxon>Metakinetoplastina</taxon>
        <taxon>Trypanosomatida</taxon>
        <taxon>Trypanosomatidae</taxon>
        <taxon>Leishmaniinae</taxon>
        <taxon>Leishmania</taxon>
    </lineage>
</organism>
<name>A0AAW2ZTL5_9TRYP</name>
<keyword evidence="3" id="KW-1185">Reference proteome</keyword>
<comment type="caution">
    <text evidence="2">The sequence shown here is derived from an EMBL/GenBank/DDBJ whole genome shotgun (WGS) entry which is preliminary data.</text>
</comment>
<accession>A0AAW2ZTL5</accession>
<feature type="region of interest" description="Disordered" evidence="1">
    <location>
        <begin position="643"/>
        <end position="668"/>
    </location>
</feature>
<evidence type="ECO:0000256" key="1">
    <source>
        <dbReference type="SAM" id="MobiDB-lite"/>
    </source>
</evidence>
<feature type="compositionally biased region" description="Polar residues" evidence="1">
    <location>
        <begin position="795"/>
        <end position="810"/>
    </location>
</feature>
<feature type="compositionally biased region" description="Low complexity" evidence="1">
    <location>
        <begin position="655"/>
        <end position="667"/>
    </location>
</feature>
<evidence type="ECO:0008006" key="4">
    <source>
        <dbReference type="Google" id="ProtNLM"/>
    </source>
</evidence>
<evidence type="ECO:0000313" key="3">
    <source>
        <dbReference type="Proteomes" id="UP001500131"/>
    </source>
</evidence>
<gene>
    <name evidence="2" type="ORF">Q4I31_008224</name>
</gene>
<feature type="region of interest" description="Disordered" evidence="1">
    <location>
        <begin position="773"/>
        <end position="810"/>
    </location>
</feature>
<feature type="region of interest" description="Disordered" evidence="1">
    <location>
        <begin position="1054"/>
        <end position="1085"/>
    </location>
</feature>
<feature type="compositionally biased region" description="Basic and acidic residues" evidence="1">
    <location>
        <begin position="949"/>
        <end position="959"/>
    </location>
</feature>
<feature type="region of interest" description="Disordered" evidence="1">
    <location>
        <begin position="1002"/>
        <end position="1031"/>
    </location>
</feature>
<feature type="compositionally biased region" description="Polar residues" evidence="1">
    <location>
        <begin position="960"/>
        <end position="975"/>
    </location>
</feature>
<dbReference type="Proteomes" id="UP001500131">
    <property type="component" value="Unassembled WGS sequence"/>
</dbReference>
<sequence length="1399" mass="150607">MEASSNMMSPNVDLYVLEYLVNMRWLLRYAVHELDPTVEQHYPNFIEQVTQLEAVLSRTTVGRSCTLADLPFGIVRLAREGVLYLLVSDHLLGGCPPTMHAFLQRAAEAVSNGAARASPQRAPANADLNVSFPSDNDDGDGREKGTSRMTTELDAQPLAAIDPAGEDMLVLAEVKVQGKETQAMLLLLRWLFSEGVLSEDELSATVEMGHMSDGGLSCHTSRVAPAVMEYGRFCRHQQLAHRLAEVVPFFFGAHLLVSRSLLLQYCATLLTTDAVMHHVTHLRSVASSASSCRSALPPPSSVEGALLEWFQAIVDSINGGEDGAVVLARLEDCSPLRAFIQHGPFCEDVMDPADRDFFRLVQSGESVCVVLLFYCPDAVPLAGLSTALRATEGCIQGSLDTGPGLELLHRHLSVHYWTAIVTAARQLGVGTLLTPEEIVTYGRTALPLHLFCFIQQLFAVLATNAEEDVRVSADTAWWEQMKSKDGLTVMMRASGTDSSPNPHDGSDSATTRCKTSTSGAQQVLRRSMQDSFSPFAFATRDACEDATDIGEDRMALGHGERVQEKRGVALLSSTARVAASLDTGEFHSIKTGVGVPVSGKGNTDEDTTQFSIECARTQREDEIVSRRACEETLETTTSVLRPMVKRRDRTQTHPSAASSRSATTTASLDMLTKVSDLSRHRGQGRTDSRASVFGAHVIDTYTRAAEEEEEEDAPHGDAAVADVLALPAGRELSDALPTSADTLLHTRAVDAGLNKNAAGTYTELATAPTLWFDKPGVKAPQTPKPLSSKQDETELSVQSAGDGYSDNSNAPVVMRVRGVSGGMSSTSVRAVELSMTSSLTDSTDFAPQALPPTVKEARVAAKEIDGSEDLSGLMQTAISSTDSQCASGMSPTPHLRTAAIGTAEPCAMLADAMTRRLLGSFITASTVTSAMRSVATHKHDAEDWDEGSDSDKAISRRTSDATSARPSPLKGSSPTIRGKTAVAAKLPSAGATLAVCSRIPRRGSAATPPKRTTSLISCENDSSSPHSCMRPSATDIAAQDEDKTLLREEAETLTRATRTGKRCSPPAEKAEQVGWQPKGPQKGIAVGSDHARVTCDLPMSPVHEETSTREDGDALPHRIFSPSPVFPGSGAHRDHRHVRENPVESYTSNRTLSEGTNSFEETPLTRVQTCSASEVYGSEYTSLQEDMAASDVDLLRRRHRTAVEESWYSSVSWSYHRTLRSAADSVASGMPLTQNTAQVRELLDRLTGISLADMVGKDKQELYSVLAQQQAVVNELKAALHSTRTRVGRRGLFCTASHRPTLQRRRMVQLQLPLEETHDRRVKTHVQAGRDILLKARETSGDGAGVGASVMSAATAESGISVANTSQSDFAGQLAETDVSSQMSECHFYSTSVRPPVSS</sequence>
<feature type="region of interest" description="Disordered" evidence="1">
    <location>
        <begin position="114"/>
        <end position="149"/>
    </location>
</feature>
<feature type="region of interest" description="Disordered" evidence="1">
    <location>
        <begin position="936"/>
        <end position="978"/>
    </location>
</feature>
<proteinExistence type="predicted"/>
<feature type="compositionally biased region" description="Polar residues" evidence="1">
    <location>
        <begin position="1010"/>
        <end position="1026"/>
    </location>
</feature>
<feature type="compositionally biased region" description="Polar residues" evidence="1">
    <location>
        <begin position="495"/>
        <end position="518"/>
    </location>
</feature>
<protein>
    <recommendedName>
        <fullName evidence="4">Calponin-homology (CH) domain-containing protein</fullName>
    </recommendedName>
</protein>
<evidence type="ECO:0000313" key="2">
    <source>
        <dbReference type="EMBL" id="KAL0492529.1"/>
    </source>
</evidence>
<dbReference type="EMBL" id="JBAMZK010000037">
    <property type="protein sequence ID" value="KAL0492529.1"/>
    <property type="molecule type" value="Genomic_DNA"/>
</dbReference>
<reference evidence="2 3" key="1">
    <citation type="submission" date="2024-02" db="EMBL/GenBank/DDBJ databases">
        <title>FIRST GENOME SEQUENCES OF Leishmania (Viannia) shawi, Leishmania (Viannia) lindenbergi AND Leishmania (Viannia) utingensis.</title>
        <authorList>
            <person name="Resadore F."/>
            <person name="Custodio M.G.F."/>
            <person name="Boite M.C."/>
            <person name="Cupolillo E."/>
            <person name="Ferreira G.E.M."/>
        </authorList>
    </citation>
    <scope>NUCLEOTIDE SEQUENCE [LARGE SCALE GENOMIC DNA]</scope>
    <source>
        <strain evidence="2 3">MHOM/BR/1966/M15733</strain>
    </source>
</reference>